<name>A0AAD4M777_9AGAM</name>
<gene>
    <name evidence="2" type="ORF">B0F90DRAFT_1238462</name>
</gene>
<protein>
    <submittedName>
        <fullName evidence="2">Uncharacterized protein</fullName>
    </submittedName>
</protein>
<sequence>MVTAKSETEKHILHRLFIGPLPERVISDAQHMVTKSVRRPRPLVSFTQGQQPSSDDEEHVHDLINQYAYAFYLKLGGSEENWDEEQENIVKNEMSQRWRESAWGHVWRTRRENPNATRPRWLLPNEAGSFQVGEFLGLDTHAEPVLSSRSTPFTPSLSTRTAPPTSPSMITGDTFVTARSRLSPEPDAEPFQSSSLPELAPVSADGSYDIHAITSTTSLLRMPAAEQAPNRFPTRTGPTHVALVSSLH</sequence>
<dbReference type="AlphaFoldDB" id="A0AAD4M777"/>
<dbReference type="Proteomes" id="UP001203297">
    <property type="component" value="Unassembled WGS sequence"/>
</dbReference>
<evidence type="ECO:0000313" key="3">
    <source>
        <dbReference type="Proteomes" id="UP001203297"/>
    </source>
</evidence>
<keyword evidence="3" id="KW-1185">Reference proteome</keyword>
<reference evidence="2" key="1">
    <citation type="journal article" date="2022" name="New Phytol.">
        <title>Evolutionary transition to the ectomycorrhizal habit in the genomes of a hyperdiverse lineage of mushroom-forming fungi.</title>
        <authorList>
            <person name="Looney B."/>
            <person name="Miyauchi S."/>
            <person name="Morin E."/>
            <person name="Drula E."/>
            <person name="Courty P.E."/>
            <person name="Kohler A."/>
            <person name="Kuo A."/>
            <person name="LaButti K."/>
            <person name="Pangilinan J."/>
            <person name="Lipzen A."/>
            <person name="Riley R."/>
            <person name="Andreopoulos W."/>
            <person name="He G."/>
            <person name="Johnson J."/>
            <person name="Nolan M."/>
            <person name="Tritt A."/>
            <person name="Barry K.W."/>
            <person name="Grigoriev I.V."/>
            <person name="Nagy L.G."/>
            <person name="Hibbett D."/>
            <person name="Henrissat B."/>
            <person name="Matheny P.B."/>
            <person name="Labbe J."/>
            <person name="Martin F.M."/>
        </authorList>
    </citation>
    <scope>NUCLEOTIDE SEQUENCE</scope>
    <source>
        <strain evidence="2">BPL690</strain>
    </source>
</reference>
<evidence type="ECO:0000313" key="2">
    <source>
        <dbReference type="EMBL" id="KAI0304332.1"/>
    </source>
</evidence>
<evidence type="ECO:0000256" key="1">
    <source>
        <dbReference type="SAM" id="MobiDB-lite"/>
    </source>
</evidence>
<feature type="compositionally biased region" description="Polar residues" evidence="1">
    <location>
        <begin position="147"/>
        <end position="171"/>
    </location>
</feature>
<accession>A0AAD4M777</accession>
<comment type="caution">
    <text evidence="2">The sequence shown here is derived from an EMBL/GenBank/DDBJ whole genome shotgun (WGS) entry which is preliminary data.</text>
</comment>
<organism evidence="2 3">
    <name type="scientific">Multifurca ochricompacta</name>
    <dbReference type="NCBI Taxonomy" id="376703"/>
    <lineage>
        <taxon>Eukaryota</taxon>
        <taxon>Fungi</taxon>
        <taxon>Dikarya</taxon>
        <taxon>Basidiomycota</taxon>
        <taxon>Agaricomycotina</taxon>
        <taxon>Agaricomycetes</taxon>
        <taxon>Russulales</taxon>
        <taxon>Russulaceae</taxon>
        <taxon>Multifurca</taxon>
    </lineage>
</organism>
<proteinExistence type="predicted"/>
<dbReference type="EMBL" id="WTXG01000007">
    <property type="protein sequence ID" value="KAI0304332.1"/>
    <property type="molecule type" value="Genomic_DNA"/>
</dbReference>
<feature type="region of interest" description="Disordered" evidence="1">
    <location>
        <begin position="146"/>
        <end position="172"/>
    </location>
</feature>